<feature type="region of interest" description="Disordered" evidence="1">
    <location>
        <begin position="1"/>
        <end position="21"/>
    </location>
</feature>
<dbReference type="Proteomes" id="UP000217790">
    <property type="component" value="Unassembled WGS sequence"/>
</dbReference>
<gene>
    <name evidence="2" type="ORF">ARMGADRAFT_904611</name>
</gene>
<dbReference type="EMBL" id="KZ293652">
    <property type="protein sequence ID" value="PBK95104.1"/>
    <property type="molecule type" value="Genomic_DNA"/>
</dbReference>
<name>A0A2H3DMM8_ARMGA</name>
<feature type="non-terminal residue" evidence="2">
    <location>
        <position position="87"/>
    </location>
</feature>
<reference evidence="3" key="1">
    <citation type="journal article" date="2017" name="Nat. Ecol. Evol.">
        <title>Genome expansion and lineage-specific genetic innovations in the forest pathogenic fungi Armillaria.</title>
        <authorList>
            <person name="Sipos G."/>
            <person name="Prasanna A.N."/>
            <person name="Walter M.C."/>
            <person name="O'Connor E."/>
            <person name="Balint B."/>
            <person name="Krizsan K."/>
            <person name="Kiss B."/>
            <person name="Hess J."/>
            <person name="Varga T."/>
            <person name="Slot J."/>
            <person name="Riley R."/>
            <person name="Boka B."/>
            <person name="Rigling D."/>
            <person name="Barry K."/>
            <person name="Lee J."/>
            <person name="Mihaltcheva S."/>
            <person name="LaButti K."/>
            <person name="Lipzen A."/>
            <person name="Waldron R."/>
            <person name="Moloney N.M."/>
            <person name="Sperisen C."/>
            <person name="Kredics L."/>
            <person name="Vagvoelgyi C."/>
            <person name="Patrignani A."/>
            <person name="Fitzpatrick D."/>
            <person name="Nagy I."/>
            <person name="Doyle S."/>
            <person name="Anderson J.B."/>
            <person name="Grigoriev I.V."/>
            <person name="Gueldener U."/>
            <person name="Muensterkoetter M."/>
            <person name="Nagy L.G."/>
        </authorList>
    </citation>
    <scope>NUCLEOTIDE SEQUENCE [LARGE SCALE GENOMIC DNA]</scope>
    <source>
        <strain evidence="3">Ar21-2</strain>
    </source>
</reference>
<proteinExistence type="predicted"/>
<evidence type="ECO:0000256" key="1">
    <source>
        <dbReference type="SAM" id="MobiDB-lite"/>
    </source>
</evidence>
<dbReference type="OrthoDB" id="2507562at2759"/>
<feature type="non-terminal residue" evidence="2">
    <location>
        <position position="1"/>
    </location>
</feature>
<evidence type="ECO:0000313" key="3">
    <source>
        <dbReference type="Proteomes" id="UP000217790"/>
    </source>
</evidence>
<evidence type="ECO:0008006" key="4">
    <source>
        <dbReference type="Google" id="ProtNLM"/>
    </source>
</evidence>
<feature type="compositionally biased region" description="Basic and acidic residues" evidence="1">
    <location>
        <begin position="1"/>
        <end position="11"/>
    </location>
</feature>
<dbReference type="AlphaFoldDB" id="A0A2H3DMM8"/>
<keyword evidence="3" id="KW-1185">Reference proteome</keyword>
<accession>A0A2H3DMM8</accession>
<sequence>EAKKAATDDGRNKKRAPVEPPVFTKKEVATLKQCIKVLDWYHQNGKNQSKTAKHFAAIYPNLKIKQPLVSAWIKDEQKWREEYAKSS</sequence>
<organism evidence="2 3">
    <name type="scientific">Armillaria gallica</name>
    <name type="common">Bulbous honey fungus</name>
    <name type="synonym">Armillaria bulbosa</name>
    <dbReference type="NCBI Taxonomy" id="47427"/>
    <lineage>
        <taxon>Eukaryota</taxon>
        <taxon>Fungi</taxon>
        <taxon>Dikarya</taxon>
        <taxon>Basidiomycota</taxon>
        <taxon>Agaricomycotina</taxon>
        <taxon>Agaricomycetes</taxon>
        <taxon>Agaricomycetidae</taxon>
        <taxon>Agaricales</taxon>
        <taxon>Marasmiineae</taxon>
        <taxon>Physalacriaceae</taxon>
        <taxon>Armillaria</taxon>
    </lineage>
</organism>
<evidence type="ECO:0000313" key="2">
    <source>
        <dbReference type="EMBL" id="PBK95104.1"/>
    </source>
</evidence>
<dbReference type="InParanoid" id="A0A2H3DMM8"/>
<protein>
    <recommendedName>
        <fullName evidence="4">HTH CENPB-type domain-containing protein</fullName>
    </recommendedName>
</protein>